<protein>
    <submittedName>
        <fullName evidence="4">Tetratricopeptide repeat protein</fullName>
    </submittedName>
</protein>
<sequence length="302" mass="34722">MASQDIQSFYNEAVRLEKSGNNKEAKDLYSKVIVSDPAFHLAYQNLGVIYAKEGNHAHAIDAFSKAIKISPDFKNCYNIAVSFYRLKEYEKSVHFLKQSLHLEKKFVLAHLLLAQIYQIQENDEKTEIYLTNVIKIDPKHKSALGGLAMYYYERNRYPESLRMLERYLLLYPGNAQLRLIQSEILAKQGHYKASANLLVEMSKTDAGFTSFNQTLEAAWKEEDEMAKESLHRIQGKAKKKLKEFQAKLELSRENPEEFAPPDPQEALDLSLLYLFNGNPEKAMQYLVFAQKMKENTDSTGSS</sequence>
<dbReference type="InterPro" id="IPR019734">
    <property type="entry name" value="TPR_rpt"/>
</dbReference>
<accession>A0A4R9LU32</accession>
<dbReference type="InterPro" id="IPR050498">
    <property type="entry name" value="Ycf3"/>
</dbReference>
<dbReference type="EMBL" id="RQHW01000079">
    <property type="protein sequence ID" value="TGN17212.1"/>
    <property type="molecule type" value="Genomic_DNA"/>
</dbReference>
<keyword evidence="5" id="KW-1185">Reference proteome</keyword>
<evidence type="ECO:0000256" key="3">
    <source>
        <dbReference type="PROSITE-ProRule" id="PRU00339"/>
    </source>
</evidence>
<dbReference type="Pfam" id="PF13432">
    <property type="entry name" value="TPR_16"/>
    <property type="match status" value="1"/>
</dbReference>
<reference evidence="4" key="1">
    <citation type="journal article" date="2019" name="PLoS Negl. Trop. Dis.">
        <title>Revisiting the worldwide diversity of Leptospira species in the environment.</title>
        <authorList>
            <person name="Vincent A.T."/>
            <person name="Schiettekatte O."/>
            <person name="Bourhy P."/>
            <person name="Veyrier F.J."/>
            <person name="Picardeau M."/>
        </authorList>
    </citation>
    <scope>NUCLEOTIDE SEQUENCE [LARGE SCALE GENOMIC DNA]</scope>
    <source>
        <strain evidence="4">201300427</strain>
    </source>
</reference>
<dbReference type="PROSITE" id="PS50293">
    <property type="entry name" value="TPR_REGION"/>
    <property type="match status" value="1"/>
</dbReference>
<dbReference type="Pfam" id="PF00515">
    <property type="entry name" value="TPR_1"/>
    <property type="match status" value="1"/>
</dbReference>
<evidence type="ECO:0000256" key="2">
    <source>
        <dbReference type="ARBA" id="ARBA00022803"/>
    </source>
</evidence>
<gene>
    <name evidence="4" type="ORF">EHS15_18380</name>
</gene>
<dbReference type="PANTHER" id="PTHR44858">
    <property type="entry name" value="TETRATRICOPEPTIDE REPEAT PROTEIN 6"/>
    <property type="match status" value="1"/>
</dbReference>
<name>A0A4R9LU32_9LEPT</name>
<proteinExistence type="predicted"/>
<dbReference type="SMART" id="SM00028">
    <property type="entry name" value="TPR"/>
    <property type="match status" value="6"/>
</dbReference>
<dbReference type="InterPro" id="IPR011990">
    <property type="entry name" value="TPR-like_helical_dom_sf"/>
</dbReference>
<dbReference type="Gene3D" id="1.25.40.10">
    <property type="entry name" value="Tetratricopeptide repeat domain"/>
    <property type="match status" value="3"/>
</dbReference>
<dbReference type="SUPFAM" id="SSF48452">
    <property type="entry name" value="TPR-like"/>
    <property type="match status" value="1"/>
</dbReference>
<comment type="caution">
    <text evidence="4">The sequence shown here is derived from an EMBL/GenBank/DDBJ whole genome shotgun (WGS) entry which is preliminary data.</text>
</comment>
<dbReference type="PANTHER" id="PTHR44858:SF1">
    <property type="entry name" value="UDP-N-ACETYLGLUCOSAMINE--PEPTIDE N-ACETYLGLUCOSAMINYLTRANSFERASE SPINDLY-RELATED"/>
    <property type="match status" value="1"/>
</dbReference>
<evidence type="ECO:0000313" key="5">
    <source>
        <dbReference type="Proteomes" id="UP000298058"/>
    </source>
</evidence>
<evidence type="ECO:0000313" key="4">
    <source>
        <dbReference type="EMBL" id="TGN17212.1"/>
    </source>
</evidence>
<dbReference type="AlphaFoldDB" id="A0A4R9LU32"/>
<dbReference type="PROSITE" id="PS50005">
    <property type="entry name" value="TPR"/>
    <property type="match status" value="1"/>
</dbReference>
<keyword evidence="1" id="KW-0677">Repeat</keyword>
<dbReference type="Pfam" id="PF13181">
    <property type="entry name" value="TPR_8"/>
    <property type="match status" value="1"/>
</dbReference>
<organism evidence="4 5">
    <name type="scientific">Leptospira idonii</name>
    <dbReference type="NCBI Taxonomy" id="1193500"/>
    <lineage>
        <taxon>Bacteria</taxon>
        <taxon>Pseudomonadati</taxon>
        <taxon>Spirochaetota</taxon>
        <taxon>Spirochaetia</taxon>
        <taxon>Leptospirales</taxon>
        <taxon>Leptospiraceae</taxon>
        <taxon>Leptospira</taxon>
    </lineage>
</organism>
<evidence type="ECO:0000256" key="1">
    <source>
        <dbReference type="ARBA" id="ARBA00022737"/>
    </source>
</evidence>
<dbReference type="OrthoDB" id="339929at2"/>
<feature type="repeat" description="TPR" evidence="3">
    <location>
        <begin position="40"/>
        <end position="73"/>
    </location>
</feature>
<keyword evidence="2 3" id="KW-0802">TPR repeat</keyword>
<dbReference type="Proteomes" id="UP000298058">
    <property type="component" value="Unassembled WGS sequence"/>
</dbReference>